<keyword evidence="1 2" id="KW-0238">DNA-binding</keyword>
<dbReference type="HAMAP" id="MF_00984">
    <property type="entry name" value="SSB"/>
    <property type="match status" value="1"/>
</dbReference>
<dbReference type="InterPro" id="IPR011344">
    <property type="entry name" value="ssDNA-bd"/>
</dbReference>
<dbReference type="PANTHER" id="PTHR10302">
    <property type="entry name" value="SINGLE-STRANDED DNA-BINDING PROTEIN"/>
    <property type="match status" value="1"/>
</dbReference>
<dbReference type="CDD" id="cd04496">
    <property type="entry name" value="SSB_OBF"/>
    <property type="match status" value="1"/>
</dbReference>
<dbReference type="GeneID" id="87755681"/>
<sequence>MNQVICRGRLGRDPQIRATSKGTSVANFSVACDREYNGQKLTDWINVVAWGRTAEAVGNFLKQGDDVFVSGRLGTRKYTAKDGQIRYITEVTADFIGKSIIPAARVSDLNSFMQFGTVSQEETPAQPEVTNTVANEPIPF</sequence>
<protein>
    <recommendedName>
        <fullName evidence="2 3">Single-stranded DNA-binding protein</fullName>
        <shortName evidence="2">SSB</shortName>
    </recommendedName>
</protein>
<name>A0A1G5VI29_9FIRM</name>
<dbReference type="GO" id="GO:0009295">
    <property type="term" value="C:nucleoid"/>
    <property type="evidence" value="ECO:0007669"/>
    <property type="project" value="TreeGrafter"/>
</dbReference>
<organism evidence="4 5">
    <name type="scientific">Allisonella histaminiformans</name>
    <dbReference type="NCBI Taxonomy" id="209880"/>
    <lineage>
        <taxon>Bacteria</taxon>
        <taxon>Bacillati</taxon>
        <taxon>Bacillota</taxon>
        <taxon>Negativicutes</taxon>
        <taxon>Veillonellales</taxon>
        <taxon>Veillonellaceae</taxon>
        <taxon>Allisonella</taxon>
    </lineage>
</organism>
<evidence type="ECO:0000256" key="2">
    <source>
        <dbReference type="HAMAP-Rule" id="MF_00984"/>
    </source>
</evidence>
<dbReference type="InterPro" id="IPR012340">
    <property type="entry name" value="NA-bd_OB-fold"/>
</dbReference>
<gene>
    <name evidence="4" type="ORF">SAMN02910343_00645</name>
</gene>
<dbReference type="RefSeq" id="WP_091363802.1">
    <property type="nucleotide sequence ID" value="NZ_FMXA01000007.1"/>
</dbReference>
<comment type="subunit">
    <text evidence="2">Homotetramer.</text>
</comment>
<evidence type="ECO:0000256" key="1">
    <source>
        <dbReference type="ARBA" id="ARBA00023125"/>
    </source>
</evidence>
<comment type="caution">
    <text evidence="2">Lacks conserved residue(s) required for the propagation of feature annotation.</text>
</comment>
<reference evidence="4 5" key="1">
    <citation type="submission" date="2016-10" db="EMBL/GenBank/DDBJ databases">
        <authorList>
            <person name="de Groot N.N."/>
        </authorList>
    </citation>
    <scope>NUCLEOTIDE SEQUENCE [LARGE SCALE GENOMIC DNA]</scope>
    <source>
        <strain evidence="4 5">DSM 15230</strain>
    </source>
</reference>
<dbReference type="NCBIfam" id="TIGR00621">
    <property type="entry name" value="ssb"/>
    <property type="match status" value="1"/>
</dbReference>
<dbReference type="GO" id="GO:0006260">
    <property type="term" value="P:DNA replication"/>
    <property type="evidence" value="ECO:0007669"/>
    <property type="project" value="InterPro"/>
</dbReference>
<dbReference type="SUPFAM" id="SSF50249">
    <property type="entry name" value="Nucleic acid-binding proteins"/>
    <property type="match status" value="1"/>
</dbReference>
<dbReference type="PROSITE" id="PS51257">
    <property type="entry name" value="PROKAR_LIPOPROTEIN"/>
    <property type="match status" value="1"/>
</dbReference>
<dbReference type="OrthoDB" id="9809878at2"/>
<dbReference type="PANTHER" id="PTHR10302:SF27">
    <property type="entry name" value="SINGLE-STRANDED DNA-BINDING PROTEIN"/>
    <property type="match status" value="1"/>
</dbReference>
<dbReference type="AlphaFoldDB" id="A0A1G5VI29"/>
<dbReference type="Pfam" id="PF00436">
    <property type="entry name" value="SSB"/>
    <property type="match status" value="1"/>
</dbReference>
<dbReference type="PROSITE" id="PS50935">
    <property type="entry name" value="SSB"/>
    <property type="match status" value="1"/>
</dbReference>
<dbReference type="EMBL" id="FMXA01000007">
    <property type="protein sequence ID" value="SDA45414.1"/>
    <property type="molecule type" value="Genomic_DNA"/>
</dbReference>
<evidence type="ECO:0000256" key="3">
    <source>
        <dbReference type="RuleBase" id="RU000524"/>
    </source>
</evidence>
<dbReference type="Gene3D" id="2.40.50.140">
    <property type="entry name" value="Nucleic acid-binding proteins"/>
    <property type="match status" value="1"/>
</dbReference>
<evidence type="ECO:0000313" key="5">
    <source>
        <dbReference type="Proteomes" id="UP000199689"/>
    </source>
</evidence>
<dbReference type="GO" id="GO:0003697">
    <property type="term" value="F:single-stranded DNA binding"/>
    <property type="evidence" value="ECO:0007669"/>
    <property type="project" value="UniProtKB-UniRule"/>
</dbReference>
<accession>A0A1G5VI29</accession>
<dbReference type="Proteomes" id="UP000199689">
    <property type="component" value="Unassembled WGS sequence"/>
</dbReference>
<dbReference type="InterPro" id="IPR000424">
    <property type="entry name" value="Primosome_PriB/ssb"/>
</dbReference>
<evidence type="ECO:0000313" key="4">
    <source>
        <dbReference type="EMBL" id="SDA45414.1"/>
    </source>
</evidence>
<dbReference type="STRING" id="209880.SAMN02910343_00645"/>
<keyword evidence="5" id="KW-1185">Reference proteome</keyword>
<proteinExistence type="inferred from homology"/>